<dbReference type="Proteomes" id="UP001339167">
    <property type="component" value="Unassembled WGS sequence"/>
</dbReference>
<evidence type="ECO:0008006" key="4">
    <source>
        <dbReference type="Google" id="ProtNLM"/>
    </source>
</evidence>
<evidence type="ECO:0000313" key="2">
    <source>
        <dbReference type="EMBL" id="MEE2025385.1"/>
    </source>
</evidence>
<protein>
    <recommendedName>
        <fullName evidence="4">Lipoprotein</fullName>
    </recommendedName>
</protein>
<dbReference type="RefSeq" id="WP_330088702.1">
    <property type="nucleotide sequence ID" value="NZ_JAUGZK010000012.1"/>
</dbReference>
<organism evidence="2 3">
    <name type="scientific">Alkalimonas mucilaginosa</name>
    <dbReference type="NCBI Taxonomy" id="3057676"/>
    <lineage>
        <taxon>Bacteria</taxon>
        <taxon>Pseudomonadati</taxon>
        <taxon>Pseudomonadota</taxon>
        <taxon>Gammaproteobacteria</taxon>
        <taxon>Alkalimonas</taxon>
    </lineage>
</organism>
<dbReference type="EMBL" id="JAUGZK010000012">
    <property type="protein sequence ID" value="MEE2025385.1"/>
    <property type="molecule type" value="Genomic_DNA"/>
</dbReference>
<proteinExistence type="predicted"/>
<comment type="caution">
    <text evidence="2">The sequence shown here is derived from an EMBL/GenBank/DDBJ whole genome shotgun (WGS) entry which is preliminary data.</text>
</comment>
<gene>
    <name evidence="2" type="ORF">QWF21_14205</name>
</gene>
<sequence>MTKFKLVALCSTLSSVLLLASCVGGKDMKQEQQSVKAQFEQLAAVNESRKALLAGLEDQALARLLWQEQHANYFTMLNLIPFHMGPGEFQYTQPWLLRLPDYADFAKLTDTYKQSLLAMSDYENSECMNYAGGKGFKLHEGFAFPFRHYLHFSQITFEDGRTLALPDAANNERATADIAQVSSGYCFTSPVTAESPQPATVQGELDIELPTALLEFKFTAADVGKTAEQDGYLVTLLEFENGRYVIEVDAKENVPLNFGNRDILAEAVDSHGQYLAWRATERTSTRNPQRIDALLESLYQRAEQGTLDETEASNELTALRDTLRAEQGRKLFLGRAFNGVVEQAHITLMVYASDSQPVSHKLELPVHNFPHPQRVDDGNLQLLPKIPLTAPVYSTLAEHRLPIVELDKAAMQQRVSMVQWHEAGEGLDPEREHSGQIGWFYPPVQTDIFMSQQDRAGSIYVLATFDFYDAQGKQVVAREANEQESELVAFEYKPADKGLSSVYSRMFGRLEYSPERFTNTPVRVKGSLPVLVAPNLNKQSYTTDNLPKGIRLTSNQLVIDYAVFTPLEVAEVSDNRTERRNQVFAKDEHGYLVEMVKQTYFHHQPKRTPVDVYYFYGKPETIEIWYRGKLAPVDYEFDIELVNDGIQVQ</sequence>
<feature type="chain" id="PRO_5046827135" description="Lipoprotein" evidence="1">
    <location>
        <begin position="21"/>
        <end position="649"/>
    </location>
</feature>
<evidence type="ECO:0000313" key="3">
    <source>
        <dbReference type="Proteomes" id="UP001339167"/>
    </source>
</evidence>
<keyword evidence="1" id="KW-0732">Signal</keyword>
<keyword evidence="3" id="KW-1185">Reference proteome</keyword>
<evidence type="ECO:0000256" key="1">
    <source>
        <dbReference type="SAM" id="SignalP"/>
    </source>
</evidence>
<name>A0ABU7JIR8_9GAMM</name>
<feature type="signal peptide" evidence="1">
    <location>
        <begin position="1"/>
        <end position="20"/>
    </location>
</feature>
<accession>A0ABU7JIR8</accession>
<dbReference type="PROSITE" id="PS51257">
    <property type="entry name" value="PROKAR_LIPOPROTEIN"/>
    <property type="match status" value="1"/>
</dbReference>
<reference evidence="2 3" key="1">
    <citation type="submission" date="2023-06" db="EMBL/GenBank/DDBJ databases">
        <title>Alkalimonas sp., MEB004 an alkaliphilic bacterium isolated from Lonar Lake, India.</title>
        <authorList>
            <person name="Joshi A."/>
            <person name="Thite S."/>
        </authorList>
    </citation>
    <scope>NUCLEOTIDE SEQUENCE [LARGE SCALE GENOMIC DNA]</scope>
    <source>
        <strain evidence="2 3">MEB004</strain>
    </source>
</reference>